<dbReference type="PROSITE" id="PS51918">
    <property type="entry name" value="RADICAL_SAM"/>
    <property type="match status" value="1"/>
</dbReference>
<dbReference type="InterPro" id="IPR006158">
    <property type="entry name" value="Cobalamin-bd"/>
</dbReference>
<evidence type="ECO:0000256" key="1">
    <source>
        <dbReference type="ARBA" id="ARBA00001966"/>
    </source>
</evidence>
<evidence type="ECO:0000259" key="6">
    <source>
        <dbReference type="PROSITE" id="PS51332"/>
    </source>
</evidence>
<evidence type="ECO:0000256" key="3">
    <source>
        <dbReference type="ARBA" id="ARBA00022723"/>
    </source>
</evidence>
<feature type="domain" description="B12-binding" evidence="6">
    <location>
        <begin position="75"/>
        <end position="212"/>
    </location>
</feature>
<dbReference type="Pfam" id="PF04055">
    <property type="entry name" value="Radical_SAM"/>
    <property type="match status" value="1"/>
</dbReference>
<keyword evidence="3" id="KW-0479">Metal-binding</keyword>
<dbReference type="STRING" id="679926.Mpet_1332"/>
<evidence type="ECO:0000313" key="9">
    <source>
        <dbReference type="Proteomes" id="UP000006565"/>
    </source>
</evidence>
<dbReference type="EMBL" id="CP002117">
    <property type="protein sequence ID" value="ADN36092.1"/>
    <property type="molecule type" value="Genomic_DNA"/>
</dbReference>
<dbReference type="InterPro" id="IPR006638">
    <property type="entry name" value="Elp3/MiaA/NifB-like_rSAM"/>
</dbReference>
<protein>
    <submittedName>
        <fullName evidence="8">Radical SAM domain protein</fullName>
    </submittedName>
</protein>
<accession>E1RES1</accession>
<dbReference type="InterPro" id="IPR007197">
    <property type="entry name" value="rSAM"/>
</dbReference>
<dbReference type="AlphaFoldDB" id="E1RES1"/>
<dbReference type="NCBIfam" id="TIGR03975">
    <property type="entry name" value="rSAM_ocin_1"/>
    <property type="match status" value="1"/>
</dbReference>
<reference evidence="8 9" key="1">
    <citation type="journal article" date="2010" name="Stand. Genomic Sci.">
        <title>Complete genome sequence of Methanoplanus petrolearius type strain (SEBR 4847).</title>
        <authorList>
            <person name="Brambilla E."/>
            <person name="Djao O.D."/>
            <person name="Daligault H."/>
            <person name="Lapidus A."/>
            <person name="Lucas S."/>
            <person name="Hammon N."/>
            <person name="Nolan M."/>
            <person name="Tice H."/>
            <person name="Cheng J.F."/>
            <person name="Han C."/>
            <person name="Tapia R."/>
            <person name="Goodwin L."/>
            <person name="Pitluck S."/>
            <person name="Liolios K."/>
            <person name="Ivanova N."/>
            <person name="Mavromatis K."/>
            <person name="Mikhailova N."/>
            <person name="Pati A."/>
            <person name="Chen A."/>
            <person name="Palaniappan K."/>
            <person name="Land M."/>
            <person name="Hauser L."/>
            <person name="Chang Y.J."/>
            <person name="Jeffries C.D."/>
            <person name="Rohde M."/>
            <person name="Spring S."/>
            <person name="Sikorski J."/>
            <person name="Goker M."/>
            <person name="Woyke T."/>
            <person name="Bristow J."/>
            <person name="Eisen J.A."/>
            <person name="Markowitz V."/>
            <person name="Hugenholtz P."/>
            <person name="Kyrpides N.C."/>
            <person name="Klenk H.P."/>
        </authorList>
    </citation>
    <scope>NUCLEOTIDE SEQUENCE [LARGE SCALE GENOMIC DNA]</scope>
    <source>
        <strain evidence="9">DSM 11571 / OCM 486 / SEBR 4847</strain>
    </source>
</reference>
<evidence type="ECO:0000256" key="4">
    <source>
        <dbReference type="ARBA" id="ARBA00023004"/>
    </source>
</evidence>
<dbReference type="GO" id="GO:0046872">
    <property type="term" value="F:metal ion binding"/>
    <property type="evidence" value="ECO:0007669"/>
    <property type="project" value="UniProtKB-KW"/>
</dbReference>
<dbReference type="GO" id="GO:0051536">
    <property type="term" value="F:iron-sulfur cluster binding"/>
    <property type="evidence" value="ECO:0007669"/>
    <property type="project" value="UniProtKB-KW"/>
</dbReference>
<dbReference type="HOGENOM" id="CLU_028867_0_0_2"/>
<dbReference type="KEGG" id="mpi:Mpet_1332"/>
<dbReference type="Gene3D" id="3.20.20.70">
    <property type="entry name" value="Aldolase class I"/>
    <property type="match status" value="1"/>
</dbReference>
<keyword evidence="9" id="KW-1185">Reference proteome</keyword>
<evidence type="ECO:0000259" key="7">
    <source>
        <dbReference type="PROSITE" id="PS51918"/>
    </source>
</evidence>
<gene>
    <name evidence="8" type="ordered locus">Mpet_1332</name>
</gene>
<dbReference type="InterPro" id="IPR051198">
    <property type="entry name" value="BchE-like"/>
</dbReference>
<dbReference type="InterPro" id="IPR058240">
    <property type="entry name" value="rSAM_sf"/>
</dbReference>
<dbReference type="SFLD" id="SFLDG01082">
    <property type="entry name" value="B12-binding_domain_containing"/>
    <property type="match status" value="1"/>
</dbReference>
<dbReference type="Proteomes" id="UP000006565">
    <property type="component" value="Chromosome"/>
</dbReference>
<dbReference type="GO" id="GO:0003824">
    <property type="term" value="F:catalytic activity"/>
    <property type="evidence" value="ECO:0007669"/>
    <property type="project" value="InterPro"/>
</dbReference>
<dbReference type="GO" id="GO:0031419">
    <property type="term" value="F:cobalamin binding"/>
    <property type="evidence" value="ECO:0007669"/>
    <property type="project" value="InterPro"/>
</dbReference>
<dbReference type="SFLD" id="SFLDS00029">
    <property type="entry name" value="Radical_SAM"/>
    <property type="match status" value="1"/>
</dbReference>
<dbReference type="OrthoDB" id="2305at2157"/>
<dbReference type="Gene3D" id="3.40.50.280">
    <property type="entry name" value="Cobalamin-binding domain"/>
    <property type="match status" value="1"/>
</dbReference>
<dbReference type="SUPFAM" id="SSF102114">
    <property type="entry name" value="Radical SAM enzymes"/>
    <property type="match status" value="1"/>
</dbReference>
<dbReference type="InterPro" id="IPR013785">
    <property type="entry name" value="Aldolase_TIM"/>
</dbReference>
<dbReference type="GeneID" id="9743799"/>
<dbReference type="InterPro" id="IPR023984">
    <property type="entry name" value="rSAM_ocin_1"/>
</dbReference>
<proteinExistence type="predicted"/>
<sequence>MDFEGPGVAFIYPPFSLIEIPPLGISMFKSALLKEGIGCDIHYVNLLLDEELGRLHGMIASTTPIELMLGEWLFAPSAFGENPDADLAYLQEVLWKKYKDVFTPFIVKELFEIRDRLPSFLDKFVEETDWSRYAVVGFSSSFQQHCASLALAKRIKSKFPEIQILFGGANCFGTKGEALCRLFPFIDYVCTGEGDEAVPKLIKTLLNDDPVPEIPGVVSRNSGKTCESGLVKDLDCLPFPDYSDYFDTLKSGRKLTDLDINIPIETSRGCWWGEKKQCTFCGFNPRGMLFRCKSPTRVLDEIQYVQDNYGNKIHVADNIMAQQYFQTLLPQLADQKGIKFFWEVKASLTSEQVRLLACAGITELQVGIESLNDSVLRLMQKGTKLIHNIQILKWGKQFGIDVSYNILWGFPGEDPNEYAAMIQFIPKIRHLAPPNSYGHIRFDRFSAYWKEPSKYGITRLVPSNVYRHIFHSLPEDDLYDIAHYFDAEYNDISEIYAQDLIAVLKEWKSRTDAVLDVFTSGKSITIKDTRKGTMNEYNYNDLAADLYLQCDTAQTIQALLKMNRVSRTGIQAVLDQFVADDLMIYSGGKYLSLGVLRS</sequence>
<dbReference type="RefSeq" id="WP_013329269.1">
    <property type="nucleotide sequence ID" value="NC_014507.1"/>
</dbReference>
<name>E1RES1_METP4</name>
<dbReference type="PROSITE" id="PS51332">
    <property type="entry name" value="B12_BINDING"/>
    <property type="match status" value="1"/>
</dbReference>
<comment type="cofactor">
    <cofactor evidence="1">
        <name>[4Fe-4S] cluster</name>
        <dbReference type="ChEBI" id="CHEBI:49883"/>
    </cofactor>
</comment>
<dbReference type="SFLD" id="SFLDF00324">
    <property type="entry name" value="bacteriocin_maturation"/>
    <property type="match status" value="1"/>
</dbReference>
<keyword evidence="5" id="KW-0411">Iron-sulfur</keyword>
<evidence type="ECO:0000256" key="2">
    <source>
        <dbReference type="ARBA" id="ARBA00022691"/>
    </source>
</evidence>
<dbReference type="SMART" id="SM00729">
    <property type="entry name" value="Elp3"/>
    <property type="match status" value="1"/>
</dbReference>
<organism evidence="8 9">
    <name type="scientific">Methanolacinia petrolearia (strain DSM 11571 / OCM 486 / SEBR 4847)</name>
    <name type="common">Methanoplanus petrolearius</name>
    <dbReference type="NCBI Taxonomy" id="679926"/>
    <lineage>
        <taxon>Archaea</taxon>
        <taxon>Methanobacteriati</taxon>
        <taxon>Methanobacteriota</taxon>
        <taxon>Stenosarchaea group</taxon>
        <taxon>Methanomicrobia</taxon>
        <taxon>Methanomicrobiales</taxon>
        <taxon>Methanomicrobiaceae</taxon>
        <taxon>Methanolacinia</taxon>
    </lineage>
</organism>
<dbReference type="eggNOG" id="arCOG01356">
    <property type="taxonomic scope" value="Archaea"/>
</dbReference>
<keyword evidence="4" id="KW-0408">Iron</keyword>
<feature type="domain" description="Radical SAM core" evidence="7">
    <location>
        <begin position="256"/>
        <end position="476"/>
    </location>
</feature>
<dbReference type="PANTHER" id="PTHR43409:SF7">
    <property type="entry name" value="BLL1977 PROTEIN"/>
    <property type="match status" value="1"/>
</dbReference>
<keyword evidence="2" id="KW-0949">S-adenosyl-L-methionine</keyword>
<dbReference type="GO" id="GO:0005829">
    <property type="term" value="C:cytosol"/>
    <property type="evidence" value="ECO:0007669"/>
    <property type="project" value="TreeGrafter"/>
</dbReference>
<dbReference type="PANTHER" id="PTHR43409">
    <property type="entry name" value="ANAEROBIC MAGNESIUM-PROTOPORPHYRIN IX MONOMETHYL ESTER CYCLASE-RELATED"/>
    <property type="match status" value="1"/>
</dbReference>
<evidence type="ECO:0000313" key="8">
    <source>
        <dbReference type="EMBL" id="ADN36092.1"/>
    </source>
</evidence>
<evidence type="ECO:0000256" key="5">
    <source>
        <dbReference type="ARBA" id="ARBA00023014"/>
    </source>
</evidence>